<dbReference type="InterPro" id="IPR000571">
    <property type="entry name" value="Znf_CCCH"/>
</dbReference>
<dbReference type="AlphaFoldDB" id="A0A7R8X8M3"/>
<feature type="region of interest" description="Disordered" evidence="5">
    <location>
        <begin position="116"/>
        <end position="141"/>
    </location>
</feature>
<dbReference type="InterPro" id="IPR036236">
    <property type="entry name" value="Znf_C2H2_sf"/>
</dbReference>
<dbReference type="GO" id="GO:0008270">
    <property type="term" value="F:zinc ion binding"/>
    <property type="evidence" value="ECO:0007669"/>
    <property type="project" value="UniProtKB-KW"/>
</dbReference>
<evidence type="ECO:0000256" key="1">
    <source>
        <dbReference type="ARBA" id="ARBA00022723"/>
    </source>
</evidence>
<feature type="domain" description="C3H1-type" evidence="6">
    <location>
        <begin position="51"/>
        <end position="79"/>
    </location>
</feature>
<name>A0A7R8X8M3_9CRUS</name>
<dbReference type="Pfam" id="PF06220">
    <property type="entry name" value="zf-U1"/>
    <property type="match status" value="1"/>
</dbReference>
<dbReference type="Proteomes" id="UP000677054">
    <property type="component" value="Unassembled WGS sequence"/>
</dbReference>
<feature type="region of interest" description="Disordered" evidence="5">
    <location>
        <begin position="15"/>
        <end position="54"/>
    </location>
</feature>
<gene>
    <name evidence="7" type="ORF">DSTB1V02_LOCUS5939</name>
</gene>
<evidence type="ECO:0000313" key="7">
    <source>
        <dbReference type="EMBL" id="CAD7246077.1"/>
    </source>
</evidence>
<dbReference type="PROSITE" id="PS50103">
    <property type="entry name" value="ZF_C3H1"/>
    <property type="match status" value="1"/>
</dbReference>
<evidence type="ECO:0000256" key="5">
    <source>
        <dbReference type="SAM" id="MobiDB-lite"/>
    </source>
</evidence>
<keyword evidence="3 4" id="KW-0862">Zinc</keyword>
<feature type="compositionally biased region" description="Basic and acidic residues" evidence="5">
    <location>
        <begin position="15"/>
        <end position="25"/>
    </location>
</feature>
<evidence type="ECO:0000313" key="8">
    <source>
        <dbReference type="Proteomes" id="UP000677054"/>
    </source>
</evidence>
<feature type="zinc finger region" description="C3H1-type" evidence="4">
    <location>
        <begin position="51"/>
        <end position="79"/>
    </location>
</feature>
<reference evidence="7" key="1">
    <citation type="submission" date="2020-11" db="EMBL/GenBank/DDBJ databases">
        <authorList>
            <person name="Tran Van P."/>
        </authorList>
    </citation>
    <scope>NUCLEOTIDE SEQUENCE</scope>
</reference>
<dbReference type="InterPro" id="IPR003604">
    <property type="entry name" value="Matrin/U1-like-C_Znf_C2H2"/>
</dbReference>
<evidence type="ECO:0000256" key="4">
    <source>
        <dbReference type="PROSITE-ProRule" id="PRU00723"/>
    </source>
</evidence>
<dbReference type="PANTHER" id="PTHR16465">
    <property type="entry name" value="NUCLEASE-RELATED"/>
    <property type="match status" value="1"/>
</dbReference>
<proteinExistence type="predicted"/>
<accession>A0A7R8X8M3</accession>
<feature type="compositionally biased region" description="Basic and acidic residues" evidence="5">
    <location>
        <begin position="36"/>
        <end position="54"/>
    </location>
</feature>
<dbReference type="SUPFAM" id="SSF90229">
    <property type="entry name" value="CCCH zinc finger"/>
    <property type="match status" value="1"/>
</dbReference>
<evidence type="ECO:0000259" key="6">
    <source>
        <dbReference type="PROSITE" id="PS50103"/>
    </source>
</evidence>
<sequence length="163" mass="19253">MGKRYHCDYCDKSFPDSKEGRDKHINGVVHKRMKKEHYDQFRDPEERYREESAKKPCTRFHSTGQCQFGGNCIYTHLTPEQLQELRMTVDQSRRAREPKRLDTETIEALVEEIISQRKDDAKTRTKERKRMPSLWDAPFPNDLINYGPLPPSLLPCDPKSNKQ</sequence>
<dbReference type="GO" id="GO:0005689">
    <property type="term" value="C:U12-type spliceosomal complex"/>
    <property type="evidence" value="ECO:0007669"/>
    <property type="project" value="TreeGrafter"/>
</dbReference>
<dbReference type="GO" id="GO:0003676">
    <property type="term" value="F:nucleic acid binding"/>
    <property type="evidence" value="ECO:0007669"/>
    <property type="project" value="InterPro"/>
</dbReference>
<dbReference type="SMART" id="SM00451">
    <property type="entry name" value="ZnF_U1"/>
    <property type="match status" value="1"/>
</dbReference>
<keyword evidence="8" id="KW-1185">Reference proteome</keyword>
<dbReference type="InterPro" id="IPR036855">
    <property type="entry name" value="Znf_CCCH_sf"/>
</dbReference>
<keyword evidence="2 4" id="KW-0863">Zinc-finger</keyword>
<feature type="non-terminal residue" evidence="7">
    <location>
        <position position="163"/>
    </location>
</feature>
<dbReference type="PANTHER" id="PTHR16465:SF0">
    <property type="entry name" value="ZINC FINGER MATRIN-TYPE PROTEIN 5"/>
    <property type="match status" value="1"/>
</dbReference>
<dbReference type="SUPFAM" id="SSF57667">
    <property type="entry name" value="beta-beta-alpha zinc fingers"/>
    <property type="match status" value="1"/>
</dbReference>
<dbReference type="OrthoDB" id="2417221at2759"/>
<dbReference type="InterPro" id="IPR013085">
    <property type="entry name" value="U1-CZ_Znf_C2H2"/>
</dbReference>
<protein>
    <recommendedName>
        <fullName evidence="6">C3H1-type domain-containing protein</fullName>
    </recommendedName>
</protein>
<evidence type="ECO:0000256" key="2">
    <source>
        <dbReference type="ARBA" id="ARBA00022771"/>
    </source>
</evidence>
<dbReference type="EMBL" id="LR900546">
    <property type="protein sequence ID" value="CAD7246077.1"/>
    <property type="molecule type" value="Genomic_DNA"/>
</dbReference>
<dbReference type="Gene3D" id="3.30.160.60">
    <property type="entry name" value="Classic Zinc Finger"/>
    <property type="match status" value="1"/>
</dbReference>
<keyword evidence="1 4" id="KW-0479">Metal-binding</keyword>
<organism evidence="7">
    <name type="scientific">Darwinula stevensoni</name>
    <dbReference type="NCBI Taxonomy" id="69355"/>
    <lineage>
        <taxon>Eukaryota</taxon>
        <taxon>Metazoa</taxon>
        <taxon>Ecdysozoa</taxon>
        <taxon>Arthropoda</taxon>
        <taxon>Crustacea</taxon>
        <taxon>Oligostraca</taxon>
        <taxon>Ostracoda</taxon>
        <taxon>Podocopa</taxon>
        <taxon>Podocopida</taxon>
        <taxon>Darwinulocopina</taxon>
        <taxon>Darwinuloidea</taxon>
        <taxon>Darwinulidae</taxon>
        <taxon>Darwinula</taxon>
    </lineage>
</organism>
<dbReference type="EMBL" id="CAJPEV010001029">
    <property type="protein sequence ID" value="CAG0890275.1"/>
    <property type="molecule type" value="Genomic_DNA"/>
</dbReference>
<evidence type="ECO:0000256" key="3">
    <source>
        <dbReference type="ARBA" id="ARBA00022833"/>
    </source>
</evidence>